<evidence type="ECO:0000313" key="13">
    <source>
        <dbReference type="EMBL" id="MWC43670.1"/>
    </source>
</evidence>
<proteinExistence type="inferred from homology"/>
<dbReference type="EMBL" id="FNBI01000003">
    <property type="protein sequence ID" value="SDF37559.1"/>
    <property type="molecule type" value="Genomic_DNA"/>
</dbReference>
<feature type="transmembrane region" description="Helical" evidence="10">
    <location>
        <begin position="342"/>
        <end position="362"/>
    </location>
</feature>
<dbReference type="RefSeq" id="WP_149682119.1">
    <property type="nucleotide sequence ID" value="NZ_FNBI01000003.1"/>
</dbReference>
<evidence type="ECO:0000256" key="10">
    <source>
        <dbReference type="RuleBase" id="RU367007"/>
    </source>
</evidence>
<dbReference type="InterPro" id="IPR027005">
    <property type="entry name" value="PMT-like"/>
</dbReference>
<keyword evidence="8 10" id="KW-0472">Membrane</keyword>
<keyword evidence="5 10" id="KW-0808">Transferase</keyword>
<evidence type="ECO:0000256" key="1">
    <source>
        <dbReference type="ARBA" id="ARBA00004127"/>
    </source>
</evidence>
<keyword evidence="15" id="KW-1185">Reference proteome</keyword>
<organism evidence="14 15">
    <name type="scientific">Sphingomonas carotinifaciens</name>
    <dbReference type="NCBI Taxonomy" id="1166323"/>
    <lineage>
        <taxon>Bacteria</taxon>
        <taxon>Pseudomonadati</taxon>
        <taxon>Pseudomonadota</taxon>
        <taxon>Alphaproteobacteria</taxon>
        <taxon>Sphingomonadales</taxon>
        <taxon>Sphingomonadaceae</taxon>
        <taxon>Sphingomonas</taxon>
    </lineage>
</organism>
<protein>
    <recommendedName>
        <fullName evidence="9 10">Polyprenol-phosphate-mannose--protein mannosyltransferase</fullName>
        <ecNumber evidence="10">2.4.1.-</ecNumber>
    </recommendedName>
</protein>
<feature type="transmembrane region" description="Helical" evidence="10">
    <location>
        <begin position="133"/>
        <end position="152"/>
    </location>
</feature>
<evidence type="ECO:0000256" key="6">
    <source>
        <dbReference type="ARBA" id="ARBA00022692"/>
    </source>
</evidence>
<comment type="function">
    <text evidence="10">Protein O-mannosyltransferase that catalyzes the transfer of a single mannose residue from a polyprenol phospho-mannosyl lipidic donor to the hydroxyl group of selected serine and threonine residues in acceptor proteins.</text>
</comment>
<accession>A0A1G7KL92</accession>
<dbReference type="Proteomes" id="UP000436801">
    <property type="component" value="Unassembled WGS sequence"/>
</dbReference>
<keyword evidence="7 10" id="KW-1133">Transmembrane helix</keyword>
<evidence type="ECO:0000256" key="5">
    <source>
        <dbReference type="ARBA" id="ARBA00022679"/>
    </source>
</evidence>
<dbReference type="Proteomes" id="UP000323502">
    <property type="component" value="Unassembled WGS sequence"/>
</dbReference>
<feature type="transmembrane region" description="Helical" evidence="10">
    <location>
        <begin position="204"/>
        <end position="230"/>
    </location>
</feature>
<dbReference type="OrthoDB" id="9776737at2"/>
<reference evidence="13 16" key="2">
    <citation type="submission" date="2019-12" db="EMBL/GenBank/DDBJ databases">
        <authorList>
            <person name="Zheng J."/>
        </authorList>
    </citation>
    <scope>NUCLEOTIDE SEQUENCE [LARGE SCALE GENOMIC DNA]</scope>
    <source>
        <strain evidence="13 16">DSM 27347</strain>
    </source>
</reference>
<feature type="transmembrane region" description="Helical" evidence="10">
    <location>
        <begin position="295"/>
        <end position="312"/>
    </location>
</feature>
<evidence type="ECO:0000256" key="4">
    <source>
        <dbReference type="ARBA" id="ARBA00022676"/>
    </source>
</evidence>
<evidence type="ECO:0000256" key="3">
    <source>
        <dbReference type="ARBA" id="ARBA00007222"/>
    </source>
</evidence>
<evidence type="ECO:0000313" key="15">
    <source>
        <dbReference type="Proteomes" id="UP000323502"/>
    </source>
</evidence>
<dbReference type="Pfam" id="PF16192">
    <property type="entry name" value="PMT_4TMC"/>
    <property type="match status" value="1"/>
</dbReference>
<comment type="subcellular location">
    <subcellularLocation>
        <location evidence="10">Cell membrane</location>
    </subcellularLocation>
    <subcellularLocation>
        <location evidence="1">Endomembrane system</location>
        <topology evidence="1">Multi-pass membrane protein</topology>
    </subcellularLocation>
</comment>
<feature type="transmembrane region" description="Helical" evidence="10">
    <location>
        <begin position="319"/>
        <end position="336"/>
    </location>
</feature>
<keyword evidence="4 10" id="KW-0328">Glycosyltransferase</keyword>
<feature type="transmembrane region" description="Helical" evidence="10">
    <location>
        <begin position="374"/>
        <end position="396"/>
    </location>
</feature>
<evidence type="ECO:0000259" key="11">
    <source>
        <dbReference type="Pfam" id="PF02366"/>
    </source>
</evidence>
<dbReference type="PANTHER" id="PTHR10050">
    <property type="entry name" value="DOLICHYL-PHOSPHATE-MANNOSE--PROTEIN MANNOSYLTRANSFERASE"/>
    <property type="match status" value="1"/>
</dbReference>
<feature type="transmembrane region" description="Helical" evidence="10">
    <location>
        <begin position="164"/>
        <end position="192"/>
    </location>
</feature>
<reference evidence="14 15" key="1">
    <citation type="submission" date="2016-10" db="EMBL/GenBank/DDBJ databases">
        <authorList>
            <person name="Varghese N."/>
            <person name="Submissions S."/>
        </authorList>
    </citation>
    <scope>NUCLEOTIDE SEQUENCE [LARGE SCALE GENOMIC DNA]</scope>
    <source>
        <strain evidence="14 15">S7-754</strain>
    </source>
</reference>
<dbReference type="GO" id="GO:0004169">
    <property type="term" value="F:dolichyl-phosphate-mannose-protein mannosyltransferase activity"/>
    <property type="evidence" value="ECO:0007669"/>
    <property type="project" value="UniProtKB-UniRule"/>
</dbReference>
<feature type="domain" description="ArnT-like N-terminal" evidence="11">
    <location>
        <begin position="82"/>
        <end position="228"/>
    </location>
</feature>
<evidence type="ECO:0000256" key="8">
    <source>
        <dbReference type="ARBA" id="ARBA00023136"/>
    </source>
</evidence>
<dbReference type="InterPro" id="IPR032421">
    <property type="entry name" value="PMT_4TMC"/>
</dbReference>
<evidence type="ECO:0000313" key="16">
    <source>
        <dbReference type="Proteomes" id="UP000436801"/>
    </source>
</evidence>
<dbReference type="UniPathway" id="UPA00378"/>
<dbReference type="GO" id="GO:0012505">
    <property type="term" value="C:endomembrane system"/>
    <property type="evidence" value="ECO:0007669"/>
    <property type="project" value="UniProtKB-SubCell"/>
</dbReference>
<dbReference type="GO" id="GO:0005886">
    <property type="term" value="C:plasma membrane"/>
    <property type="evidence" value="ECO:0007669"/>
    <property type="project" value="UniProtKB-SubCell"/>
</dbReference>
<evidence type="ECO:0000256" key="7">
    <source>
        <dbReference type="ARBA" id="ARBA00022989"/>
    </source>
</evidence>
<gene>
    <name evidence="13" type="ORF">GQR91_08355</name>
    <name evidence="14" type="ORF">SAMN05216557_103151</name>
</gene>
<feature type="transmembrane region" description="Helical" evidence="10">
    <location>
        <begin position="82"/>
        <end position="102"/>
    </location>
</feature>
<name>A0A1G7KL92_9SPHN</name>
<dbReference type="Pfam" id="PF02366">
    <property type="entry name" value="PMT"/>
    <property type="match status" value="1"/>
</dbReference>
<keyword evidence="6 10" id="KW-0812">Transmembrane</keyword>
<dbReference type="AlphaFoldDB" id="A0A1G7KL92"/>
<keyword evidence="10" id="KW-1003">Cell membrane</keyword>
<feature type="domain" description="Protein O-mannosyl-transferase C-terminal four TM" evidence="12">
    <location>
        <begin position="242"/>
        <end position="410"/>
    </location>
</feature>
<dbReference type="EMBL" id="WSUT01000005">
    <property type="protein sequence ID" value="MWC43670.1"/>
    <property type="molecule type" value="Genomic_DNA"/>
</dbReference>
<dbReference type="PANTHER" id="PTHR10050:SF46">
    <property type="entry name" value="PROTEIN O-MANNOSYL-TRANSFERASE 2"/>
    <property type="match status" value="1"/>
</dbReference>
<evidence type="ECO:0000256" key="2">
    <source>
        <dbReference type="ARBA" id="ARBA00004922"/>
    </source>
</evidence>
<dbReference type="InterPro" id="IPR003342">
    <property type="entry name" value="ArnT-like_N"/>
</dbReference>
<sequence>MHVPAPLRRPLPVALLLMAAAQALFTWRLTIPHRLVFDEVHYVPAARTLLALAGHTNIEHPLLGKTLIALGILLFGDGPAGWRALSTLAGTATVGGVFWILWLTTRRLRPAILGTLLALFNFTLLVQARIAMLDGFMAAFVVLAVAAMLWAMRGPHATARWTLGAVLLGLAAGTKWTAIPYVGYAALAIAILRHRDPARWPGLSVVRAWLILGLVGGVTYLATFAPAFFYSDNPLSIATLLPFQLDIYHQQTQVLSAHTYQSDWWSWPLMLRPIWYFYDVADGAQRGILMVGNPVVMWGGLVAVAACLWGAVRRRNVRLGGVAALWLGSYLIWAIIPKSLGFFYYYYLPSLWLPIVIAVAADHWRRALREWDETLLIAAATLFLWFYPILSAAPLAQPDSFRRWTLLPGWN</sequence>
<comment type="similarity">
    <text evidence="3 10">Belongs to the glycosyltransferase 39 family.</text>
</comment>
<dbReference type="EC" id="2.4.1.-" evidence="10"/>
<evidence type="ECO:0000256" key="9">
    <source>
        <dbReference type="ARBA" id="ARBA00093617"/>
    </source>
</evidence>
<evidence type="ECO:0000259" key="12">
    <source>
        <dbReference type="Pfam" id="PF16192"/>
    </source>
</evidence>
<comment type="pathway">
    <text evidence="2 10">Protein modification; protein glycosylation.</text>
</comment>
<evidence type="ECO:0000313" key="14">
    <source>
        <dbReference type="EMBL" id="SDF37559.1"/>
    </source>
</evidence>